<evidence type="ECO:0008006" key="5">
    <source>
        <dbReference type="Google" id="ProtNLM"/>
    </source>
</evidence>
<feature type="region of interest" description="Disordered" evidence="1">
    <location>
        <begin position="34"/>
        <end position="213"/>
    </location>
</feature>
<keyword evidence="2" id="KW-0732">Signal</keyword>
<accession>A0A6A6EHH8</accession>
<evidence type="ECO:0000313" key="3">
    <source>
        <dbReference type="EMBL" id="KAF2189326.1"/>
    </source>
</evidence>
<feature type="compositionally biased region" description="Polar residues" evidence="1">
    <location>
        <begin position="140"/>
        <end position="152"/>
    </location>
</feature>
<feature type="signal peptide" evidence="2">
    <location>
        <begin position="1"/>
        <end position="29"/>
    </location>
</feature>
<feature type="compositionally biased region" description="Polar residues" evidence="1">
    <location>
        <begin position="113"/>
        <end position="131"/>
    </location>
</feature>
<feature type="compositionally biased region" description="Polar residues" evidence="1">
    <location>
        <begin position="188"/>
        <end position="199"/>
    </location>
</feature>
<feature type="compositionally biased region" description="Low complexity" evidence="1">
    <location>
        <begin position="153"/>
        <end position="187"/>
    </location>
</feature>
<organism evidence="3 4">
    <name type="scientific">Zopfia rhizophila CBS 207.26</name>
    <dbReference type="NCBI Taxonomy" id="1314779"/>
    <lineage>
        <taxon>Eukaryota</taxon>
        <taxon>Fungi</taxon>
        <taxon>Dikarya</taxon>
        <taxon>Ascomycota</taxon>
        <taxon>Pezizomycotina</taxon>
        <taxon>Dothideomycetes</taxon>
        <taxon>Dothideomycetes incertae sedis</taxon>
        <taxon>Zopfiaceae</taxon>
        <taxon>Zopfia</taxon>
    </lineage>
</organism>
<evidence type="ECO:0000256" key="2">
    <source>
        <dbReference type="SAM" id="SignalP"/>
    </source>
</evidence>
<name>A0A6A6EHH8_9PEZI</name>
<feature type="compositionally biased region" description="Low complexity" evidence="1">
    <location>
        <begin position="49"/>
        <end position="71"/>
    </location>
</feature>
<dbReference type="Proteomes" id="UP000800200">
    <property type="component" value="Unassembled WGS sequence"/>
</dbReference>
<feature type="compositionally biased region" description="Low complexity" evidence="1">
    <location>
        <begin position="79"/>
        <end position="92"/>
    </location>
</feature>
<gene>
    <name evidence="3" type="ORF">K469DRAFT_63160</name>
</gene>
<feature type="chain" id="PRO_5025463940" description="REJ domain-containing protein" evidence="2">
    <location>
        <begin position="30"/>
        <end position="276"/>
    </location>
</feature>
<sequence length="276" mass="27561">MKVLHDVRANFCILLQTSVVLVAAQTAIGTDVTSSLGLSSQSPPPFPIPSDRSSVILGGTGVTSSSVSSSQSPPPFPIPSGSSIILSGTGVTLSSVSPSQGPPPIPTTVLIGTGSTLFSGTSLIKTPSASDTAIPPPDTTAGTTSPPDSSLGPTDSTALSTAPSPTDSSAVSASISSGSDSVSISSAETITGVPSSTDVSSLPPGVTGTSSTTGGLVLPPGIILTQLLLRSLRPQELKSNRALQTCQSSLRACSHSSRIALTTSTTRNYCGDRRTR</sequence>
<dbReference type="AlphaFoldDB" id="A0A6A6EHH8"/>
<evidence type="ECO:0000256" key="1">
    <source>
        <dbReference type="SAM" id="MobiDB-lite"/>
    </source>
</evidence>
<keyword evidence="4" id="KW-1185">Reference proteome</keyword>
<protein>
    <recommendedName>
        <fullName evidence="5">REJ domain-containing protein</fullName>
    </recommendedName>
</protein>
<proteinExistence type="predicted"/>
<reference evidence="3" key="1">
    <citation type="journal article" date="2020" name="Stud. Mycol.">
        <title>101 Dothideomycetes genomes: a test case for predicting lifestyles and emergence of pathogens.</title>
        <authorList>
            <person name="Haridas S."/>
            <person name="Albert R."/>
            <person name="Binder M."/>
            <person name="Bloem J."/>
            <person name="Labutti K."/>
            <person name="Salamov A."/>
            <person name="Andreopoulos B."/>
            <person name="Baker S."/>
            <person name="Barry K."/>
            <person name="Bills G."/>
            <person name="Bluhm B."/>
            <person name="Cannon C."/>
            <person name="Castanera R."/>
            <person name="Culley D."/>
            <person name="Daum C."/>
            <person name="Ezra D."/>
            <person name="Gonzalez J."/>
            <person name="Henrissat B."/>
            <person name="Kuo A."/>
            <person name="Liang C."/>
            <person name="Lipzen A."/>
            <person name="Lutzoni F."/>
            <person name="Magnuson J."/>
            <person name="Mondo S."/>
            <person name="Nolan M."/>
            <person name="Ohm R."/>
            <person name="Pangilinan J."/>
            <person name="Park H.-J."/>
            <person name="Ramirez L."/>
            <person name="Alfaro M."/>
            <person name="Sun H."/>
            <person name="Tritt A."/>
            <person name="Yoshinaga Y."/>
            <person name="Zwiers L.-H."/>
            <person name="Turgeon B."/>
            <person name="Goodwin S."/>
            <person name="Spatafora J."/>
            <person name="Crous P."/>
            <person name="Grigoriev I."/>
        </authorList>
    </citation>
    <scope>NUCLEOTIDE SEQUENCE</scope>
    <source>
        <strain evidence="3">CBS 207.26</strain>
    </source>
</reference>
<feature type="compositionally biased region" description="Low complexity" evidence="1">
    <location>
        <begin position="200"/>
        <end position="213"/>
    </location>
</feature>
<evidence type="ECO:0000313" key="4">
    <source>
        <dbReference type="Proteomes" id="UP000800200"/>
    </source>
</evidence>
<dbReference type="EMBL" id="ML994621">
    <property type="protein sequence ID" value="KAF2189326.1"/>
    <property type="molecule type" value="Genomic_DNA"/>
</dbReference>